<accession>A0ABT4CMT9</accession>
<sequence length="94" mass="10976">MTDDDLTRTKALEEEKRISTPGKLEIALDNAEDLDEVLSIIDNVDSENPMTVTEYSNIQFLTWQNFESTTGSSKYDDNKITKFHWYPKDDDYKF</sequence>
<comment type="caution">
    <text evidence="1">The sequence shown here is derived from an EMBL/GenBank/DDBJ whole genome shotgun (WGS) entry which is preliminary data.</text>
</comment>
<proteinExistence type="predicted"/>
<evidence type="ECO:0000313" key="1">
    <source>
        <dbReference type="EMBL" id="MCY6369314.1"/>
    </source>
</evidence>
<dbReference type="EMBL" id="JAPQES010000001">
    <property type="protein sequence ID" value="MCY6369314.1"/>
    <property type="molecule type" value="Genomic_DNA"/>
</dbReference>
<name>A0ABT4CMT9_9CLOT</name>
<evidence type="ECO:0000313" key="2">
    <source>
        <dbReference type="Proteomes" id="UP001079657"/>
    </source>
</evidence>
<gene>
    <name evidence="1" type="ORF">OXH55_01475</name>
</gene>
<dbReference type="Proteomes" id="UP001079657">
    <property type="component" value="Unassembled WGS sequence"/>
</dbReference>
<reference evidence="1" key="1">
    <citation type="submission" date="2022-12" db="EMBL/GenBank/DDBJ databases">
        <authorList>
            <person name="Wang J."/>
        </authorList>
    </citation>
    <scope>NUCLEOTIDE SEQUENCE</scope>
    <source>
        <strain evidence="1">HY-42-06</strain>
    </source>
</reference>
<protein>
    <submittedName>
        <fullName evidence="1">Uncharacterized protein</fullName>
    </submittedName>
</protein>
<dbReference type="RefSeq" id="WP_268047631.1">
    <property type="nucleotide sequence ID" value="NZ_JAPQES010000001.1"/>
</dbReference>
<organism evidence="1 2">
    <name type="scientific">Clostridium ganghwense</name>
    <dbReference type="NCBI Taxonomy" id="312089"/>
    <lineage>
        <taxon>Bacteria</taxon>
        <taxon>Bacillati</taxon>
        <taxon>Bacillota</taxon>
        <taxon>Clostridia</taxon>
        <taxon>Eubacteriales</taxon>
        <taxon>Clostridiaceae</taxon>
        <taxon>Clostridium</taxon>
    </lineage>
</organism>
<keyword evidence="2" id="KW-1185">Reference proteome</keyword>